<reference evidence="2" key="1">
    <citation type="journal article" date="2013" name="Nat. Biotechnol.">
        <title>Draft genome sequence of chickpea (Cicer arietinum) provides a resource for trait improvement.</title>
        <authorList>
            <person name="Varshney R.K."/>
            <person name="Song C."/>
            <person name="Saxena R.K."/>
            <person name="Azam S."/>
            <person name="Yu S."/>
            <person name="Sharpe A.G."/>
            <person name="Cannon S."/>
            <person name="Baek J."/>
            <person name="Rosen B.D."/>
            <person name="Tar'an B."/>
            <person name="Millan T."/>
            <person name="Zhang X."/>
            <person name="Ramsay L.D."/>
            <person name="Iwata A."/>
            <person name="Wang Y."/>
            <person name="Nelson W."/>
            <person name="Farmer A.D."/>
            <person name="Gaur P.M."/>
            <person name="Soderlund C."/>
            <person name="Penmetsa R.V."/>
            <person name="Xu C."/>
            <person name="Bharti A.K."/>
            <person name="He W."/>
            <person name="Winter P."/>
            <person name="Zhao S."/>
            <person name="Hane J.K."/>
            <person name="Carrasquilla-Garcia N."/>
            <person name="Condie J.A."/>
            <person name="Upadhyaya H.D."/>
            <person name="Luo M.C."/>
            <person name="Thudi M."/>
            <person name="Gowda C.L."/>
            <person name="Singh N.P."/>
            <person name="Lichtenzveig J."/>
            <person name="Gali K.K."/>
            <person name="Rubio J."/>
            <person name="Nadarajan N."/>
            <person name="Dolezel J."/>
            <person name="Bansal K.C."/>
            <person name="Xu X."/>
            <person name="Edwards D."/>
            <person name="Zhang G."/>
            <person name="Kahl G."/>
            <person name="Gil J."/>
            <person name="Singh K.B."/>
            <person name="Datta S.K."/>
            <person name="Jackson S.A."/>
            <person name="Wang J."/>
            <person name="Cook D.R."/>
        </authorList>
    </citation>
    <scope>NUCLEOTIDE SEQUENCE [LARGE SCALE GENOMIC DNA]</scope>
    <source>
        <strain evidence="2">cv. CDC Frontier</strain>
    </source>
</reference>
<proteinExistence type="predicted"/>
<keyword evidence="1" id="KW-0472">Membrane</keyword>
<protein>
    <submittedName>
        <fullName evidence="3">Uncharacterized protein LOC101508033 isoform X1</fullName>
    </submittedName>
</protein>
<dbReference type="eggNOG" id="ENOG502RY5Q">
    <property type="taxonomic scope" value="Eukaryota"/>
</dbReference>
<keyword evidence="1" id="KW-0812">Transmembrane</keyword>
<dbReference type="PANTHER" id="PTHR34064:SF4">
    <property type="entry name" value="PROTEIN, PUTATIVE-RELATED"/>
    <property type="match status" value="1"/>
</dbReference>
<organism evidence="2 3">
    <name type="scientific">Cicer arietinum</name>
    <name type="common">Chickpea</name>
    <name type="synonym">Garbanzo</name>
    <dbReference type="NCBI Taxonomy" id="3827"/>
    <lineage>
        <taxon>Eukaryota</taxon>
        <taxon>Viridiplantae</taxon>
        <taxon>Streptophyta</taxon>
        <taxon>Embryophyta</taxon>
        <taxon>Tracheophyta</taxon>
        <taxon>Spermatophyta</taxon>
        <taxon>Magnoliopsida</taxon>
        <taxon>eudicotyledons</taxon>
        <taxon>Gunneridae</taxon>
        <taxon>Pentapetalae</taxon>
        <taxon>rosids</taxon>
        <taxon>fabids</taxon>
        <taxon>Fabales</taxon>
        <taxon>Fabaceae</taxon>
        <taxon>Papilionoideae</taxon>
        <taxon>50 kb inversion clade</taxon>
        <taxon>NPAAA clade</taxon>
        <taxon>Hologalegina</taxon>
        <taxon>IRL clade</taxon>
        <taxon>Cicereae</taxon>
        <taxon>Cicer</taxon>
    </lineage>
</organism>
<keyword evidence="2" id="KW-1185">Reference proteome</keyword>
<evidence type="ECO:0000256" key="1">
    <source>
        <dbReference type="SAM" id="Phobius"/>
    </source>
</evidence>
<dbReference type="AlphaFoldDB" id="A0A1S2XZ47"/>
<dbReference type="STRING" id="3827.A0A1S2XZ47"/>
<accession>A0A1S2XZ47</accession>
<evidence type="ECO:0000313" key="3">
    <source>
        <dbReference type="RefSeq" id="XP_004496779.1"/>
    </source>
</evidence>
<dbReference type="PaxDb" id="3827-XP_004496779.1"/>
<sequence>MPLFSSWKVMEIPQLDLGSSSCEALESEKMNIGSQRILFSDHINACQYSSEKVDSFVIDMDSFSSSINKDNINANSRTTFQRSLSRKGSQRWGDRNVIVNGNVDTLNDKDTVPTTYSPKAALVGSCKSTVTAAGSTQNSTNSQQQVHHQITVTASNNMCNTNTENKCITRRNSFGRSSSWLLDPKKVLLAFATLSSVGTLLLIYLTLTISKQNGAEYGGDLQ</sequence>
<dbReference type="GeneID" id="101508033"/>
<evidence type="ECO:0000313" key="2">
    <source>
        <dbReference type="Proteomes" id="UP000087171"/>
    </source>
</evidence>
<dbReference type="OrthoDB" id="683938at2759"/>
<dbReference type="KEGG" id="cam:101508033"/>
<keyword evidence="1" id="KW-1133">Transmembrane helix</keyword>
<feature type="transmembrane region" description="Helical" evidence="1">
    <location>
        <begin position="187"/>
        <end position="207"/>
    </location>
</feature>
<name>A0A1S2XZ47_CICAR</name>
<gene>
    <name evidence="3" type="primary">LOC101508033</name>
</gene>
<reference evidence="3" key="2">
    <citation type="submission" date="2025-08" db="UniProtKB">
        <authorList>
            <consortium name="RefSeq"/>
        </authorList>
    </citation>
    <scope>IDENTIFICATION</scope>
    <source>
        <tissue evidence="3">Etiolated seedlings</tissue>
    </source>
</reference>
<dbReference type="PANTHER" id="PTHR34064">
    <property type="entry name" value="OS04G0672300 PROTEIN"/>
    <property type="match status" value="1"/>
</dbReference>
<dbReference type="RefSeq" id="XP_004496779.1">
    <property type="nucleotide sequence ID" value="XM_004496722.3"/>
</dbReference>
<dbReference type="Proteomes" id="UP000087171">
    <property type="component" value="Chromosome Ca4"/>
</dbReference>